<name>A0A402AWN5_9CHLR</name>
<dbReference type="InterPro" id="IPR007016">
    <property type="entry name" value="O-antigen_ligase-rel_domated"/>
</dbReference>
<keyword evidence="9" id="KW-1185">Reference proteome</keyword>
<sequence length="384" mass="42568">MLPAHILLPAISLVVFGLTSIIYARLKPDPGVTDIFRHSHASWTLVNIIEMLLLFGLPVVLIVIPHSIRRARDVKWIVIVCAVLGIIYALATIQAAPFSSYSQLMILSPTSTPILGLLPPLPGMQLVFFVCVAMGQALYARQRTTAFYWWLLTLIVILATLLSFDRTAWIILSVSTLTMLGLRTRNIGVLPLILAILLLLWIPAILNFIIPDQAYNVGQLFKWQEAIDIWRHQPWIGIGAGNYQFFTNLYGIAMGSETHNQYVEVLAEMGVQGLLCLVWMVIAIGYIALQRFKQAMTGASKAITVSYLGYYTALLILSFSGNSFLPSAADTNGTSAQIIASYHWFLLGIVLNIPQWEKAGTPPDQAPLLDTPKKQLHNPKKCLS</sequence>
<feature type="transmembrane region" description="Helical" evidence="6">
    <location>
        <begin position="117"/>
        <end position="139"/>
    </location>
</feature>
<evidence type="ECO:0000256" key="2">
    <source>
        <dbReference type="ARBA" id="ARBA00022692"/>
    </source>
</evidence>
<evidence type="ECO:0000313" key="8">
    <source>
        <dbReference type="EMBL" id="GCE23464.1"/>
    </source>
</evidence>
<dbReference type="InterPro" id="IPR051533">
    <property type="entry name" value="WaaL-like"/>
</dbReference>
<reference evidence="9" key="1">
    <citation type="submission" date="2018-12" db="EMBL/GenBank/DDBJ databases">
        <title>Tengunoibacter tsumagoiensis gen. nov., sp. nov., Dictyobacter kobayashii sp. nov., D. alpinus sp. nov., and D. joshuensis sp. nov. and description of Dictyobacteraceae fam. nov. within the order Ktedonobacterales isolated from Tengu-no-mugimeshi.</title>
        <authorList>
            <person name="Wang C.M."/>
            <person name="Zheng Y."/>
            <person name="Sakai Y."/>
            <person name="Toyoda A."/>
            <person name="Minakuchi Y."/>
            <person name="Abe K."/>
            <person name="Yokota A."/>
            <person name="Yabe S."/>
        </authorList>
    </citation>
    <scope>NUCLEOTIDE SEQUENCE [LARGE SCALE GENOMIC DNA]</scope>
    <source>
        <strain evidence="9">Uno11</strain>
    </source>
</reference>
<dbReference type="PANTHER" id="PTHR37422">
    <property type="entry name" value="TEICHURONIC ACID BIOSYNTHESIS PROTEIN TUAE"/>
    <property type="match status" value="1"/>
</dbReference>
<evidence type="ECO:0000256" key="1">
    <source>
        <dbReference type="ARBA" id="ARBA00004141"/>
    </source>
</evidence>
<dbReference type="AlphaFoldDB" id="A0A402AWN5"/>
<feature type="transmembrane region" description="Helical" evidence="6">
    <location>
        <begin position="269"/>
        <end position="289"/>
    </location>
</feature>
<feature type="transmembrane region" description="Helical" evidence="6">
    <location>
        <begin position="335"/>
        <end position="353"/>
    </location>
</feature>
<evidence type="ECO:0000256" key="4">
    <source>
        <dbReference type="ARBA" id="ARBA00023136"/>
    </source>
</evidence>
<keyword evidence="3 6" id="KW-1133">Transmembrane helix</keyword>
<feature type="transmembrane region" description="Helical" evidence="6">
    <location>
        <begin position="7"/>
        <end position="24"/>
    </location>
</feature>
<evidence type="ECO:0000256" key="3">
    <source>
        <dbReference type="ARBA" id="ARBA00022989"/>
    </source>
</evidence>
<keyword evidence="4 6" id="KW-0472">Membrane</keyword>
<dbReference type="Pfam" id="PF04932">
    <property type="entry name" value="Wzy_C"/>
    <property type="match status" value="1"/>
</dbReference>
<feature type="transmembrane region" description="Helical" evidence="6">
    <location>
        <begin position="44"/>
        <end position="64"/>
    </location>
</feature>
<feature type="transmembrane region" description="Helical" evidence="6">
    <location>
        <begin position="310"/>
        <end position="329"/>
    </location>
</feature>
<feature type="domain" description="O-antigen ligase-related" evidence="7">
    <location>
        <begin position="152"/>
        <end position="278"/>
    </location>
</feature>
<dbReference type="EMBL" id="BIFS01000002">
    <property type="protein sequence ID" value="GCE23464.1"/>
    <property type="molecule type" value="Genomic_DNA"/>
</dbReference>
<organism evidence="8 9">
    <name type="scientific">Dictyobacter kobayashii</name>
    <dbReference type="NCBI Taxonomy" id="2014872"/>
    <lineage>
        <taxon>Bacteria</taxon>
        <taxon>Bacillati</taxon>
        <taxon>Chloroflexota</taxon>
        <taxon>Ktedonobacteria</taxon>
        <taxon>Ktedonobacterales</taxon>
        <taxon>Dictyobacteraceae</taxon>
        <taxon>Dictyobacter</taxon>
    </lineage>
</organism>
<proteinExistence type="predicted"/>
<feature type="transmembrane region" description="Helical" evidence="6">
    <location>
        <begin position="76"/>
        <end position="97"/>
    </location>
</feature>
<evidence type="ECO:0000256" key="5">
    <source>
        <dbReference type="SAM" id="MobiDB-lite"/>
    </source>
</evidence>
<comment type="caution">
    <text evidence="8">The sequence shown here is derived from an EMBL/GenBank/DDBJ whole genome shotgun (WGS) entry which is preliminary data.</text>
</comment>
<evidence type="ECO:0000256" key="6">
    <source>
        <dbReference type="SAM" id="Phobius"/>
    </source>
</evidence>
<dbReference type="GO" id="GO:0016020">
    <property type="term" value="C:membrane"/>
    <property type="evidence" value="ECO:0007669"/>
    <property type="project" value="UniProtKB-SubCell"/>
</dbReference>
<dbReference type="Proteomes" id="UP000287188">
    <property type="component" value="Unassembled WGS sequence"/>
</dbReference>
<protein>
    <recommendedName>
        <fullName evidence="7">O-antigen ligase-related domain-containing protein</fullName>
    </recommendedName>
</protein>
<evidence type="ECO:0000259" key="7">
    <source>
        <dbReference type="Pfam" id="PF04932"/>
    </source>
</evidence>
<feature type="compositionally biased region" description="Basic residues" evidence="5">
    <location>
        <begin position="374"/>
        <end position="384"/>
    </location>
</feature>
<comment type="subcellular location">
    <subcellularLocation>
        <location evidence="1">Membrane</location>
        <topology evidence="1">Multi-pass membrane protein</topology>
    </subcellularLocation>
</comment>
<gene>
    <name evidence="8" type="ORF">KDK_72640</name>
</gene>
<keyword evidence="2 6" id="KW-0812">Transmembrane</keyword>
<feature type="transmembrane region" description="Helical" evidence="6">
    <location>
        <begin position="189"/>
        <end position="210"/>
    </location>
</feature>
<feature type="transmembrane region" description="Helical" evidence="6">
    <location>
        <begin position="146"/>
        <end position="162"/>
    </location>
</feature>
<dbReference type="PANTHER" id="PTHR37422:SF17">
    <property type="entry name" value="O-ANTIGEN LIGASE"/>
    <property type="match status" value="1"/>
</dbReference>
<feature type="region of interest" description="Disordered" evidence="5">
    <location>
        <begin position="364"/>
        <end position="384"/>
    </location>
</feature>
<dbReference type="RefSeq" id="WP_161977917.1">
    <property type="nucleotide sequence ID" value="NZ_BIFS01000002.1"/>
</dbReference>
<accession>A0A402AWN5</accession>
<evidence type="ECO:0000313" key="9">
    <source>
        <dbReference type="Proteomes" id="UP000287188"/>
    </source>
</evidence>